<dbReference type="GO" id="GO:0008705">
    <property type="term" value="F:methionine synthase activity"/>
    <property type="evidence" value="ECO:0007669"/>
    <property type="project" value="UniProtKB-EC"/>
</dbReference>
<comment type="caution">
    <text evidence="10">The sequence shown here is derived from an EMBL/GenBank/DDBJ whole genome shotgun (WGS) entry which is preliminary data.</text>
</comment>
<gene>
    <name evidence="10" type="ORF">CVT23_16760</name>
</gene>
<feature type="domain" description="Hcy-binding" evidence="9">
    <location>
        <begin position="1"/>
        <end position="289"/>
    </location>
</feature>
<dbReference type="GO" id="GO:0005829">
    <property type="term" value="C:cytosol"/>
    <property type="evidence" value="ECO:0007669"/>
    <property type="project" value="TreeGrafter"/>
</dbReference>
<sequence length="330" mass="34468">MLLSELLEKRDCLLADGATGTNLFAMGLPPGHAPEAWNADEPDKIRANYQSFVDAGSDIILTNTFGGTRYRLMLHGLEDRAEELNRLGAALARQVADAANRPIVVAGSMGPTGELMAPLGRMTHTDAAAAFAEQARGLKAGGADVAWIETMSAPEEMRAAAEAAIAEGLPYVYTASFDTAGRTMMGLPPELLAGVAATLPVPPVAFGANCGVGASDLLLAVLGMATETGVVIAKANCGIPQIRGDKVVYTGTPELMAAYARFARDAGARIIGGCCGTTPEHIRAMRLALDTSERGPRPDLAEITAALGPLIAPPAANTESIRHVRRRRRA</sequence>
<evidence type="ECO:0000256" key="4">
    <source>
        <dbReference type="ARBA" id="ARBA00022691"/>
    </source>
</evidence>
<dbReference type="Proteomes" id="UP000229498">
    <property type="component" value="Unassembled WGS sequence"/>
</dbReference>
<evidence type="ECO:0000256" key="6">
    <source>
        <dbReference type="ARBA" id="ARBA00023285"/>
    </source>
</evidence>
<evidence type="ECO:0000256" key="8">
    <source>
        <dbReference type="PROSITE-ProRule" id="PRU00333"/>
    </source>
</evidence>
<dbReference type="PANTHER" id="PTHR45833:SF1">
    <property type="entry name" value="METHIONINE SYNTHASE"/>
    <property type="match status" value="1"/>
</dbReference>
<keyword evidence="11" id="KW-1185">Reference proteome</keyword>
<dbReference type="InterPro" id="IPR003726">
    <property type="entry name" value="HCY_dom"/>
</dbReference>
<dbReference type="RefSeq" id="WP_109796100.1">
    <property type="nucleotide sequence ID" value="NZ_PHIG01000043.1"/>
</dbReference>
<dbReference type="InterPro" id="IPR017226">
    <property type="entry name" value="BHMT-like"/>
</dbReference>
<comment type="cofactor">
    <cofactor evidence="7">
        <name>Zn(2+)</name>
        <dbReference type="ChEBI" id="CHEBI:29105"/>
    </cofactor>
    <text evidence="7">Binds 1 zinc ion per subunit.</text>
</comment>
<dbReference type="EMBL" id="PHIG01000043">
    <property type="protein sequence ID" value="PJK28621.1"/>
    <property type="molecule type" value="Genomic_DNA"/>
</dbReference>
<dbReference type="Gene3D" id="3.20.20.330">
    <property type="entry name" value="Homocysteine-binding-like domain"/>
    <property type="match status" value="1"/>
</dbReference>
<keyword evidence="6" id="KW-0170">Cobalt</keyword>
<protein>
    <submittedName>
        <fullName evidence="10">Methionine synthase I</fullName>
        <ecNumber evidence="10">2.1.1.13</ecNumber>
    </submittedName>
</protein>
<dbReference type="AlphaFoldDB" id="A0A2M9FYT4"/>
<evidence type="ECO:0000256" key="5">
    <source>
        <dbReference type="ARBA" id="ARBA00022723"/>
    </source>
</evidence>
<name>A0A2M9FYT4_9PROT</name>
<feature type="binding site" evidence="7 8">
    <location>
        <position position="275"/>
    </location>
    <ligand>
        <name>Zn(2+)</name>
        <dbReference type="ChEBI" id="CHEBI:29105"/>
    </ligand>
</feature>
<dbReference type="GO" id="GO:0008270">
    <property type="term" value="F:zinc ion binding"/>
    <property type="evidence" value="ECO:0007669"/>
    <property type="project" value="InterPro"/>
</dbReference>
<proteinExistence type="inferred from homology"/>
<keyword evidence="3 8" id="KW-0808">Transferase</keyword>
<dbReference type="PANTHER" id="PTHR45833">
    <property type="entry name" value="METHIONINE SYNTHASE"/>
    <property type="match status" value="1"/>
</dbReference>
<keyword evidence="5 7" id="KW-0479">Metal-binding</keyword>
<dbReference type="InterPro" id="IPR050554">
    <property type="entry name" value="Met_Synthase/Corrinoid"/>
</dbReference>
<dbReference type="GO" id="GO:0050667">
    <property type="term" value="P:homocysteine metabolic process"/>
    <property type="evidence" value="ECO:0007669"/>
    <property type="project" value="TreeGrafter"/>
</dbReference>
<reference evidence="10 11" key="1">
    <citation type="submission" date="2017-11" db="EMBL/GenBank/DDBJ databases">
        <title>Draft genome sequence of Rhizobiales bacterium SY3-13.</title>
        <authorList>
            <person name="Sun C."/>
        </authorList>
    </citation>
    <scope>NUCLEOTIDE SEQUENCE [LARGE SCALE GENOMIC DNA]</scope>
    <source>
        <strain evidence="10 11">SY3-13</strain>
    </source>
</reference>
<evidence type="ECO:0000256" key="2">
    <source>
        <dbReference type="ARBA" id="ARBA00022603"/>
    </source>
</evidence>
<accession>A0A2M9FYT4</accession>
<dbReference type="PIRSF" id="PIRSF037505">
    <property type="entry name" value="Betaine_HMT"/>
    <property type="match status" value="1"/>
</dbReference>
<dbReference type="GO" id="GO:0032259">
    <property type="term" value="P:methylation"/>
    <property type="evidence" value="ECO:0007669"/>
    <property type="project" value="UniProtKB-KW"/>
</dbReference>
<evidence type="ECO:0000256" key="7">
    <source>
        <dbReference type="PIRSR" id="PIRSR037505-2"/>
    </source>
</evidence>
<evidence type="ECO:0000313" key="11">
    <source>
        <dbReference type="Proteomes" id="UP000229498"/>
    </source>
</evidence>
<keyword evidence="4" id="KW-0949">S-adenosyl-L-methionine</keyword>
<keyword evidence="7 8" id="KW-0862">Zinc</keyword>
<evidence type="ECO:0000256" key="1">
    <source>
        <dbReference type="ARBA" id="ARBA00010398"/>
    </source>
</evidence>
<dbReference type="OrthoDB" id="9803687at2"/>
<dbReference type="NCBIfam" id="NF005718">
    <property type="entry name" value="PRK07534.1"/>
    <property type="match status" value="1"/>
</dbReference>
<evidence type="ECO:0000313" key="10">
    <source>
        <dbReference type="EMBL" id="PJK28621.1"/>
    </source>
</evidence>
<keyword evidence="2 8" id="KW-0489">Methyltransferase</keyword>
<dbReference type="Pfam" id="PF02574">
    <property type="entry name" value="S-methyl_trans"/>
    <property type="match status" value="1"/>
</dbReference>
<dbReference type="PROSITE" id="PS50970">
    <property type="entry name" value="HCY"/>
    <property type="match status" value="1"/>
</dbReference>
<organism evidence="10 11">
    <name type="scientific">Minwuia thermotolerans</name>
    <dbReference type="NCBI Taxonomy" id="2056226"/>
    <lineage>
        <taxon>Bacteria</taxon>
        <taxon>Pseudomonadati</taxon>
        <taxon>Pseudomonadota</taxon>
        <taxon>Alphaproteobacteria</taxon>
        <taxon>Minwuiales</taxon>
        <taxon>Minwuiaceae</taxon>
        <taxon>Minwuia</taxon>
    </lineage>
</organism>
<evidence type="ECO:0000259" key="9">
    <source>
        <dbReference type="PROSITE" id="PS50970"/>
    </source>
</evidence>
<dbReference type="GO" id="GO:0046653">
    <property type="term" value="P:tetrahydrofolate metabolic process"/>
    <property type="evidence" value="ECO:0007669"/>
    <property type="project" value="TreeGrafter"/>
</dbReference>
<dbReference type="InterPro" id="IPR036589">
    <property type="entry name" value="HCY_dom_sf"/>
</dbReference>
<comment type="similarity">
    <text evidence="1">Belongs to the vitamin-B12 dependent methionine synthase family.</text>
</comment>
<feature type="binding site" evidence="8">
    <location>
        <position position="210"/>
    </location>
    <ligand>
        <name>Zn(2+)</name>
        <dbReference type="ChEBI" id="CHEBI:29105"/>
    </ligand>
</feature>
<feature type="binding site" evidence="7 8">
    <location>
        <position position="274"/>
    </location>
    <ligand>
        <name>Zn(2+)</name>
        <dbReference type="ChEBI" id="CHEBI:29105"/>
    </ligand>
</feature>
<dbReference type="EC" id="2.1.1.13" evidence="10"/>
<evidence type="ECO:0000256" key="3">
    <source>
        <dbReference type="ARBA" id="ARBA00022679"/>
    </source>
</evidence>
<dbReference type="SUPFAM" id="SSF82282">
    <property type="entry name" value="Homocysteine S-methyltransferase"/>
    <property type="match status" value="1"/>
</dbReference>